<gene>
    <name evidence="1" type="ORF">QQX09_00610</name>
</gene>
<comment type="caution">
    <text evidence="1">The sequence shown here is derived from an EMBL/GenBank/DDBJ whole genome shotgun (WGS) entry which is preliminary data.</text>
</comment>
<dbReference type="EMBL" id="JAUHPW010000001">
    <property type="protein sequence ID" value="MDN4474348.1"/>
    <property type="molecule type" value="Genomic_DNA"/>
</dbReference>
<sequence length="250" mass="25727">MADPRTVPYTEPASVLHDMQVLEPVEDGSWPVVILAHGTAQSRSALKGWATGIAANGAITYNLTWPSGAGPVPEAVENLACAVSAAVADAGRHGGDTSRVVFVGHSFGAGVGAAAALGGGEHLEDCAVAADEDALPTGFVGYEGPYDIASVDYMRDRATPDPPVDEAADPYANIGGNPDLVVRALHGDAEDFAWYDVPLSVSEDFVEALDEAGYDAELTIVEGGSHVEIGHRGPVQPAVIATVSELLADL</sequence>
<accession>A0ABT8G5E3</accession>
<protein>
    <recommendedName>
        <fullName evidence="3">Alpha/beta hydrolase</fullName>
    </recommendedName>
</protein>
<reference evidence="1" key="1">
    <citation type="submission" date="2023-06" db="EMBL/GenBank/DDBJ databases">
        <title>Sysu t00192.</title>
        <authorList>
            <person name="Gao L."/>
            <person name="Fang B.-Z."/>
            <person name="Li W.-J."/>
        </authorList>
    </citation>
    <scope>NUCLEOTIDE SEQUENCE</scope>
    <source>
        <strain evidence="1">SYSU T00192</strain>
    </source>
</reference>
<dbReference type="SUPFAM" id="SSF53474">
    <property type="entry name" value="alpha/beta-Hydrolases"/>
    <property type="match status" value="1"/>
</dbReference>
<keyword evidence="2" id="KW-1185">Reference proteome</keyword>
<dbReference type="Proteomes" id="UP001172728">
    <property type="component" value="Unassembled WGS sequence"/>
</dbReference>
<dbReference type="Gene3D" id="3.40.50.1820">
    <property type="entry name" value="alpha/beta hydrolase"/>
    <property type="match status" value="1"/>
</dbReference>
<dbReference type="InterPro" id="IPR029058">
    <property type="entry name" value="AB_hydrolase_fold"/>
</dbReference>
<organism evidence="1 2">
    <name type="scientific">Demequina litoralis</name>
    <dbReference type="NCBI Taxonomy" id="3051660"/>
    <lineage>
        <taxon>Bacteria</taxon>
        <taxon>Bacillati</taxon>
        <taxon>Actinomycetota</taxon>
        <taxon>Actinomycetes</taxon>
        <taxon>Micrococcales</taxon>
        <taxon>Demequinaceae</taxon>
        <taxon>Demequina</taxon>
    </lineage>
</organism>
<evidence type="ECO:0000313" key="2">
    <source>
        <dbReference type="Proteomes" id="UP001172728"/>
    </source>
</evidence>
<name>A0ABT8G5E3_9MICO</name>
<evidence type="ECO:0008006" key="3">
    <source>
        <dbReference type="Google" id="ProtNLM"/>
    </source>
</evidence>
<dbReference type="RefSeq" id="WP_301130771.1">
    <property type="nucleotide sequence ID" value="NZ_JAUHPW010000001.1"/>
</dbReference>
<proteinExistence type="predicted"/>
<evidence type="ECO:0000313" key="1">
    <source>
        <dbReference type="EMBL" id="MDN4474348.1"/>
    </source>
</evidence>